<dbReference type="STRING" id="42249.A0A317SF67"/>
<dbReference type="OrthoDB" id="10263597at2759"/>
<sequence>MKAESRSGHPFAAAAHWNLEQSYENQPRKGNKKRRTREKQENTRLPIRTATGIVRVPNLPSVATLDEDAEPVSNDEEDEDEKDGIDPSLLSLPPAAPVTAEKLLPLRERVIIAKEELANIATLINEDPEENVGLLKRLKEISDDAAVQIRILAIGTMLAVYKDLIPGYRIRALSEGEMRAKVTKEVRKVRGFEQALVSGYSGFVKLLGGLARGLYSLL</sequence>
<evidence type="ECO:0000313" key="3">
    <source>
        <dbReference type="EMBL" id="PWW72407.1"/>
    </source>
</evidence>
<dbReference type="GO" id="GO:0006270">
    <property type="term" value="P:DNA replication initiation"/>
    <property type="evidence" value="ECO:0007669"/>
    <property type="project" value="TreeGrafter"/>
</dbReference>
<dbReference type="GO" id="GO:0005730">
    <property type="term" value="C:nucleolus"/>
    <property type="evidence" value="ECO:0007669"/>
    <property type="project" value="TreeGrafter"/>
</dbReference>
<feature type="region of interest" description="Disordered" evidence="1">
    <location>
        <begin position="1"/>
        <end position="93"/>
    </location>
</feature>
<dbReference type="PANTHER" id="PTHR14428">
    <property type="entry name" value="NUCLEOLAR COMPLEX PROTEIN 3"/>
    <property type="match status" value="1"/>
</dbReference>
<dbReference type="Pfam" id="PF07540">
    <property type="entry name" value="NOC3p"/>
    <property type="match status" value="1"/>
</dbReference>
<protein>
    <submittedName>
        <fullName evidence="3">NOC3p-domain-containing protein</fullName>
    </submittedName>
</protein>
<accession>A0A317SF67</accession>
<evidence type="ECO:0000256" key="1">
    <source>
        <dbReference type="SAM" id="MobiDB-lite"/>
    </source>
</evidence>
<feature type="compositionally biased region" description="Acidic residues" evidence="1">
    <location>
        <begin position="65"/>
        <end position="83"/>
    </location>
</feature>
<reference evidence="3 4" key="1">
    <citation type="submission" date="2018-03" db="EMBL/GenBank/DDBJ databases">
        <title>Genomes of Pezizomycetes fungi and the evolution of truffles.</title>
        <authorList>
            <person name="Murat C."/>
            <person name="Payen T."/>
            <person name="Noel B."/>
            <person name="Kuo A."/>
            <person name="Martin F.M."/>
        </authorList>
    </citation>
    <scope>NUCLEOTIDE SEQUENCE [LARGE SCALE GENOMIC DNA]</scope>
    <source>
        <strain evidence="3">091103-1</strain>
    </source>
</reference>
<comment type="caution">
    <text evidence="3">The sequence shown here is derived from an EMBL/GenBank/DDBJ whole genome shotgun (WGS) entry which is preliminary data.</text>
</comment>
<dbReference type="InterPro" id="IPR016903">
    <property type="entry name" value="Nucleolar_cplx-assoc_3"/>
</dbReference>
<dbReference type="AlphaFoldDB" id="A0A317SF67"/>
<dbReference type="Proteomes" id="UP000246991">
    <property type="component" value="Unassembled WGS sequence"/>
</dbReference>
<evidence type="ECO:0000259" key="2">
    <source>
        <dbReference type="Pfam" id="PF07540"/>
    </source>
</evidence>
<dbReference type="InterPro" id="IPR011501">
    <property type="entry name" value="Noc3_N"/>
</dbReference>
<dbReference type="GO" id="GO:0003682">
    <property type="term" value="F:chromatin binding"/>
    <property type="evidence" value="ECO:0007669"/>
    <property type="project" value="TreeGrafter"/>
</dbReference>
<proteinExistence type="predicted"/>
<dbReference type="EMBL" id="PYWC01000107">
    <property type="protein sequence ID" value="PWW72407.1"/>
    <property type="molecule type" value="Genomic_DNA"/>
</dbReference>
<organism evidence="3 4">
    <name type="scientific">Tuber magnatum</name>
    <name type="common">white Piedmont truffle</name>
    <dbReference type="NCBI Taxonomy" id="42249"/>
    <lineage>
        <taxon>Eukaryota</taxon>
        <taxon>Fungi</taxon>
        <taxon>Dikarya</taxon>
        <taxon>Ascomycota</taxon>
        <taxon>Pezizomycotina</taxon>
        <taxon>Pezizomycetes</taxon>
        <taxon>Pezizales</taxon>
        <taxon>Tuberaceae</taxon>
        <taxon>Tuber</taxon>
    </lineage>
</organism>
<keyword evidence="4" id="KW-1185">Reference proteome</keyword>
<evidence type="ECO:0000313" key="4">
    <source>
        <dbReference type="Proteomes" id="UP000246991"/>
    </source>
</evidence>
<feature type="domain" description="Nucleolar complex-associated protein 3 N-terminal" evidence="2">
    <location>
        <begin position="113"/>
        <end position="203"/>
    </location>
</feature>
<gene>
    <name evidence="3" type="ORF">C7212DRAFT_232346</name>
</gene>
<dbReference type="PANTHER" id="PTHR14428:SF5">
    <property type="entry name" value="NUCLEOLAR COMPLEX PROTEIN 3 HOMOLOG"/>
    <property type="match status" value="1"/>
</dbReference>
<name>A0A317SF67_9PEZI</name>